<feature type="transmembrane region" description="Helical" evidence="6">
    <location>
        <begin position="275"/>
        <end position="297"/>
    </location>
</feature>
<keyword evidence="3 6" id="KW-0812">Transmembrane</keyword>
<feature type="transmembrane region" description="Helical" evidence="6">
    <location>
        <begin position="46"/>
        <end position="71"/>
    </location>
</feature>
<protein>
    <submittedName>
        <fullName evidence="8">Putative MFS family arabinose efflux permease</fullName>
    </submittedName>
</protein>
<keyword evidence="9" id="KW-1185">Reference proteome</keyword>
<accession>A0A7W7G3X7</accession>
<feature type="transmembrane region" description="Helical" evidence="6">
    <location>
        <begin position="207"/>
        <end position="230"/>
    </location>
</feature>
<feature type="transmembrane region" description="Helical" evidence="6">
    <location>
        <begin position="12"/>
        <end position="34"/>
    </location>
</feature>
<dbReference type="Proteomes" id="UP000542742">
    <property type="component" value="Unassembled WGS sequence"/>
</dbReference>
<dbReference type="RefSeq" id="WP_203722856.1">
    <property type="nucleotide sequence ID" value="NZ_BOMC01000080.1"/>
</dbReference>
<feature type="transmembrane region" description="Helical" evidence="6">
    <location>
        <begin position="103"/>
        <end position="124"/>
    </location>
</feature>
<feature type="transmembrane region" description="Helical" evidence="6">
    <location>
        <begin position="303"/>
        <end position="322"/>
    </location>
</feature>
<dbReference type="InterPro" id="IPR011701">
    <property type="entry name" value="MFS"/>
</dbReference>
<dbReference type="GO" id="GO:0005886">
    <property type="term" value="C:plasma membrane"/>
    <property type="evidence" value="ECO:0007669"/>
    <property type="project" value="UniProtKB-SubCell"/>
</dbReference>
<feature type="transmembrane region" description="Helical" evidence="6">
    <location>
        <begin position="361"/>
        <end position="381"/>
    </location>
</feature>
<dbReference type="SUPFAM" id="SSF103473">
    <property type="entry name" value="MFS general substrate transporter"/>
    <property type="match status" value="1"/>
</dbReference>
<name>A0A7W7G3X7_9ACTN</name>
<keyword evidence="5 6" id="KW-0472">Membrane</keyword>
<dbReference type="EMBL" id="JACHMF010000001">
    <property type="protein sequence ID" value="MBB4693221.1"/>
    <property type="molecule type" value="Genomic_DNA"/>
</dbReference>
<evidence type="ECO:0000256" key="2">
    <source>
        <dbReference type="ARBA" id="ARBA00022475"/>
    </source>
</evidence>
<keyword evidence="2" id="KW-1003">Cell membrane</keyword>
<dbReference type="InterPro" id="IPR050189">
    <property type="entry name" value="MFS_Efflux_Transporters"/>
</dbReference>
<keyword evidence="4 6" id="KW-1133">Transmembrane helix</keyword>
<evidence type="ECO:0000256" key="4">
    <source>
        <dbReference type="ARBA" id="ARBA00022989"/>
    </source>
</evidence>
<evidence type="ECO:0000313" key="8">
    <source>
        <dbReference type="EMBL" id="MBB4693221.1"/>
    </source>
</evidence>
<dbReference type="GO" id="GO:0022857">
    <property type="term" value="F:transmembrane transporter activity"/>
    <property type="evidence" value="ECO:0007669"/>
    <property type="project" value="InterPro"/>
</dbReference>
<organism evidence="8 9">
    <name type="scientific">Paractinoplanes abujensis</name>
    <dbReference type="NCBI Taxonomy" id="882441"/>
    <lineage>
        <taxon>Bacteria</taxon>
        <taxon>Bacillati</taxon>
        <taxon>Actinomycetota</taxon>
        <taxon>Actinomycetes</taxon>
        <taxon>Micromonosporales</taxon>
        <taxon>Micromonosporaceae</taxon>
        <taxon>Paractinoplanes</taxon>
    </lineage>
</organism>
<feature type="transmembrane region" description="Helical" evidence="6">
    <location>
        <begin position="78"/>
        <end position="97"/>
    </location>
</feature>
<dbReference type="Gene3D" id="1.20.1250.20">
    <property type="entry name" value="MFS general substrate transporter like domains"/>
    <property type="match status" value="1"/>
</dbReference>
<comment type="caution">
    <text evidence="8">The sequence shown here is derived from an EMBL/GenBank/DDBJ whole genome shotgun (WGS) entry which is preliminary data.</text>
</comment>
<proteinExistence type="predicted"/>
<evidence type="ECO:0000256" key="5">
    <source>
        <dbReference type="ARBA" id="ARBA00023136"/>
    </source>
</evidence>
<reference evidence="8 9" key="1">
    <citation type="submission" date="2020-08" db="EMBL/GenBank/DDBJ databases">
        <title>Sequencing the genomes of 1000 actinobacteria strains.</title>
        <authorList>
            <person name="Klenk H.-P."/>
        </authorList>
    </citation>
    <scope>NUCLEOTIDE SEQUENCE [LARGE SCALE GENOMIC DNA]</scope>
    <source>
        <strain evidence="8 9">DSM 45518</strain>
    </source>
</reference>
<dbReference type="InterPro" id="IPR020846">
    <property type="entry name" value="MFS_dom"/>
</dbReference>
<evidence type="ECO:0000256" key="3">
    <source>
        <dbReference type="ARBA" id="ARBA00022692"/>
    </source>
</evidence>
<feature type="domain" description="Major facilitator superfamily (MFS) profile" evidence="7">
    <location>
        <begin position="12"/>
        <end position="386"/>
    </location>
</feature>
<feature type="transmembrane region" description="Helical" evidence="6">
    <location>
        <begin position="242"/>
        <end position="263"/>
    </location>
</feature>
<evidence type="ECO:0000313" key="9">
    <source>
        <dbReference type="Proteomes" id="UP000542742"/>
    </source>
</evidence>
<evidence type="ECO:0000256" key="1">
    <source>
        <dbReference type="ARBA" id="ARBA00004651"/>
    </source>
</evidence>
<feature type="transmembrane region" description="Helical" evidence="6">
    <location>
        <begin position="136"/>
        <end position="158"/>
    </location>
</feature>
<feature type="transmembrane region" description="Helical" evidence="6">
    <location>
        <begin position="334"/>
        <end position="355"/>
    </location>
</feature>
<comment type="subcellular location">
    <subcellularLocation>
        <location evidence="1">Cell membrane</location>
        <topology evidence="1">Multi-pass membrane protein</topology>
    </subcellularLocation>
</comment>
<sequence>MQTNHKPASWAAVVSVGVGTFALVTTEFLPIGLLPEIARDLGITEGTAGLMVTIPGVAAAVAAPAVVALAGGVDRRRVLYALLLLLVASNIVVASATHVVPLLIGRVLLGIAIGGFWSIGGSLGPRLREGPDGARASSIILSGVSLGTVAGLPAGALIGSLLGWRLVFVASAVLGLLVVAAIVAFVPPVAPQPGAGIRGVPMVLRSAAVRAGLIAGVFVFAGHFAAYTYITPFLNDALEADGATLSAVLLAFGGAGFLGNLAGGFAARYAVRPTAAAAPALLSAAVAVMLLVAGHAIGTVAAVIVWGFAFGAIPVATQTYLFTAAPDRLESVAAAFVSVSQASIGAGALLGGIMVDRSGEPSALGLGAGAALIGAAVLAGLGRSRTAAPAPVPGGPA</sequence>
<dbReference type="InterPro" id="IPR036259">
    <property type="entry name" value="MFS_trans_sf"/>
</dbReference>
<dbReference type="CDD" id="cd17324">
    <property type="entry name" value="MFS_NepI_like"/>
    <property type="match status" value="1"/>
</dbReference>
<dbReference type="PANTHER" id="PTHR43124:SF3">
    <property type="entry name" value="CHLORAMPHENICOL EFFLUX PUMP RV0191"/>
    <property type="match status" value="1"/>
</dbReference>
<dbReference type="PANTHER" id="PTHR43124">
    <property type="entry name" value="PURINE EFFLUX PUMP PBUE"/>
    <property type="match status" value="1"/>
</dbReference>
<dbReference type="AlphaFoldDB" id="A0A7W7G3X7"/>
<dbReference type="PROSITE" id="PS50850">
    <property type="entry name" value="MFS"/>
    <property type="match status" value="1"/>
</dbReference>
<evidence type="ECO:0000259" key="7">
    <source>
        <dbReference type="PROSITE" id="PS50850"/>
    </source>
</evidence>
<dbReference type="Pfam" id="PF07690">
    <property type="entry name" value="MFS_1"/>
    <property type="match status" value="1"/>
</dbReference>
<feature type="transmembrane region" description="Helical" evidence="6">
    <location>
        <begin position="164"/>
        <end position="186"/>
    </location>
</feature>
<gene>
    <name evidence="8" type="ORF">BKA14_003369</name>
</gene>
<evidence type="ECO:0000256" key="6">
    <source>
        <dbReference type="SAM" id="Phobius"/>
    </source>
</evidence>